<reference evidence="6 7" key="1">
    <citation type="submission" date="2019-03" db="EMBL/GenBank/DDBJ databases">
        <title>The complete genome sequence of Neokomagataea sp. Jb2 NBRC113641.</title>
        <authorList>
            <person name="Chua K.-O."/>
            <person name="Chan K.-G."/>
            <person name="See-Too W.-S."/>
        </authorList>
    </citation>
    <scope>NUCLEOTIDE SEQUENCE [LARGE SCALE GENOMIC DNA]</scope>
    <source>
        <strain evidence="6 7">Jb2</strain>
    </source>
</reference>
<dbReference type="GO" id="GO:0016887">
    <property type="term" value="F:ATP hydrolysis activity"/>
    <property type="evidence" value="ECO:0007669"/>
    <property type="project" value="InterPro"/>
</dbReference>
<evidence type="ECO:0000313" key="6">
    <source>
        <dbReference type="EMBL" id="TPW35646.1"/>
    </source>
</evidence>
<proteinExistence type="inferred from homology"/>
<keyword evidence="4 6" id="KW-0067">ATP-binding</keyword>
<dbReference type="Gene3D" id="3.40.50.300">
    <property type="entry name" value="P-loop containing nucleotide triphosphate hydrolases"/>
    <property type="match status" value="1"/>
</dbReference>
<comment type="similarity">
    <text evidence="1">Belongs to the ABC transporter superfamily.</text>
</comment>
<evidence type="ECO:0000256" key="4">
    <source>
        <dbReference type="ARBA" id="ARBA00022840"/>
    </source>
</evidence>
<gene>
    <name evidence="6" type="ORF">E3202_01380</name>
</gene>
<dbReference type="InterPro" id="IPR018632">
    <property type="entry name" value="AAA-associated_dom_C"/>
</dbReference>
<evidence type="ECO:0000256" key="3">
    <source>
        <dbReference type="ARBA" id="ARBA00022741"/>
    </source>
</evidence>
<sequence length="434" mass="48123">MTSLLQLQNCVQPEGSQRGTEEKISLEVRPGEVLGLVGRSGSGKSSVLKLMSGLVPPASGEIIWDQHRAAADDFRKTALVRQGDVLFPWMTTARNVGMGACTLPLKRADKKTLVTDCIATMDLDGYESAYPRELSPALQERAILARALVQQPELLLLDEPFLDLELVSAENLRTDLIELWSEKRLGKLQAIVLATHAIEEAVLMCDRILLFSGTPGRITHEIPVPFAHPRNREEPAFRRFVDQIYGLMTQRTPVVSEAVLGPAEAESNPDVEDTPVLPDISIERLVGLLETVGNDFFSNRVDLPELAARLQMTLDDLLSSGEVLQLLGLAELEDGDLLLTTVGQNFVREDADARRDIMRGALLQTVPLLRGIRHALDEKPVQGVEAERFRQQLTTVMSQENACQTLNTAITWGRYTGLFSYDEKSDRFFLNPDT</sequence>
<dbReference type="PANTHER" id="PTHR42788:SF13">
    <property type="entry name" value="ALIPHATIC SULFONATES IMPORT ATP-BINDING PROTEIN SSUB"/>
    <property type="match status" value="1"/>
</dbReference>
<evidence type="ECO:0000256" key="2">
    <source>
        <dbReference type="ARBA" id="ARBA00022448"/>
    </source>
</evidence>
<feature type="domain" description="ABC transporter" evidence="5">
    <location>
        <begin position="5"/>
        <end position="238"/>
    </location>
</feature>
<dbReference type="PANTHER" id="PTHR42788">
    <property type="entry name" value="TAURINE IMPORT ATP-BINDING PROTEIN-RELATED"/>
    <property type="match status" value="1"/>
</dbReference>
<evidence type="ECO:0000259" key="5">
    <source>
        <dbReference type="PROSITE" id="PS50893"/>
    </source>
</evidence>
<keyword evidence="3" id="KW-0547">Nucleotide-binding</keyword>
<dbReference type="EMBL" id="SORZ01000001">
    <property type="protein sequence ID" value="TPW35646.1"/>
    <property type="molecule type" value="Genomic_DNA"/>
</dbReference>
<dbReference type="Proteomes" id="UP000315037">
    <property type="component" value="Unassembled WGS sequence"/>
</dbReference>
<dbReference type="Pfam" id="PF09821">
    <property type="entry name" value="AAA_assoc_C"/>
    <property type="match status" value="1"/>
</dbReference>
<accession>A0A506UQP0</accession>
<evidence type="ECO:0000256" key="1">
    <source>
        <dbReference type="ARBA" id="ARBA00005417"/>
    </source>
</evidence>
<keyword evidence="7" id="KW-1185">Reference proteome</keyword>
<dbReference type="InterPro" id="IPR050166">
    <property type="entry name" value="ABC_transporter_ATP-bind"/>
</dbReference>
<dbReference type="SUPFAM" id="SSF52540">
    <property type="entry name" value="P-loop containing nucleoside triphosphate hydrolases"/>
    <property type="match status" value="1"/>
</dbReference>
<comment type="caution">
    <text evidence="6">The sequence shown here is derived from an EMBL/GenBank/DDBJ whole genome shotgun (WGS) entry which is preliminary data.</text>
</comment>
<dbReference type="SMART" id="SM00382">
    <property type="entry name" value="AAA"/>
    <property type="match status" value="1"/>
</dbReference>
<keyword evidence="2" id="KW-0813">Transport</keyword>
<organism evidence="6 7">
    <name type="scientific">Oecophyllibacter saccharovorans</name>
    <dbReference type="NCBI Taxonomy" id="2558360"/>
    <lineage>
        <taxon>Bacteria</taxon>
        <taxon>Pseudomonadati</taxon>
        <taxon>Pseudomonadota</taxon>
        <taxon>Alphaproteobacteria</taxon>
        <taxon>Acetobacterales</taxon>
        <taxon>Acetobacteraceae</taxon>
        <taxon>Oecophyllibacter</taxon>
    </lineage>
</organism>
<dbReference type="Pfam" id="PF00005">
    <property type="entry name" value="ABC_tran"/>
    <property type="match status" value="1"/>
</dbReference>
<name>A0A506UQP0_9PROT</name>
<protein>
    <submittedName>
        <fullName evidence="6">Nitrate/sulfonate/bicarbonate ABC transporter ATP-binding protein</fullName>
    </submittedName>
</protein>
<dbReference type="GO" id="GO:0005524">
    <property type="term" value="F:ATP binding"/>
    <property type="evidence" value="ECO:0007669"/>
    <property type="project" value="UniProtKB-KW"/>
</dbReference>
<evidence type="ECO:0000313" key="7">
    <source>
        <dbReference type="Proteomes" id="UP000315037"/>
    </source>
</evidence>
<dbReference type="RefSeq" id="WP_165600129.1">
    <property type="nucleotide sequence ID" value="NZ_SORZ01000001.1"/>
</dbReference>
<dbReference type="AlphaFoldDB" id="A0A506UQP0"/>
<dbReference type="PROSITE" id="PS50893">
    <property type="entry name" value="ABC_TRANSPORTER_2"/>
    <property type="match status" value="1"/>
</dbReference>
<dbReference type="InterPro" id="IPR003439">
    <property type="entry name" value="ABC_transporter-like_ATP-bd"/>
</dbReference>
<dbReference type="InterPro" id="IPR027417">
    <property type="entry name" value="P-loop_NTPase"/>
</dbReference>
<dbReference type="InterPro" id="IPR003593">
    <property type="entry name" value="AAA+_ATPase"/>
</dbReference>